<accession>A0A831LGK0</accession>
<reference evidence="1" key="1">
    <citation type="journal article" date="2020" name="mSystems">
        <title>Genome- and Community-Level Interaction Insights into Carbon Utilization and Element Cycling Functions of Hydrothermarchaeota in Hydrothermal Sediment.</title>
        <authorList>
            <person name="Zhou Z."/>
            <person name="Liu Y."/>
            <person name="Xu W."/>
            <person name="Pan J."/>
            <person name="Luo Z.H."/>
            <person name="Li M."/>
        </authorList>
    </citation>
    <scope>NUCLEOTIDE SEQUENCE [LARGE SCALE GENOMIC DNA]</scope>
    <source>
        <strain evidence="1">SpSt-1217</strain>
    </source>
</reference>
<organism evidence="1">
    <name type="scientific">Mariniphaga anaerophila</name>
    <dbReference type="NCBI Taxonomy" id="1484053"/>
    <lineage>
        <taxon>Bacteria</taxon>
        <taxon>Pseudomonadati</taxon>
        <taxon>Bacteroidota</taxon>
        <taxon>Bacteroidia</taxon>
        <taxon>Marinilabiliales</taxon>
        <taxon>Prolixibacteraceae</taxon>
        <taxon>Mariniphaga</taxon>
    </lineage>
</organism>
<dbReference type="Proteomes" id="UP000886047">
    <property type="component" value="Unassembled WGS sequence"/>
</dbReference>
<dbReference type="Gene3D" id="3.30.420.40">
    <property type="match status" value="1"/>
</dbReference>
<comment type="caution">
    <text evidence="1">The sequence shown here is derived from an EMBL/GenBank/DDBJ whole genome shotgun (WGS) entry which is preliminary data.</text>
</comment>
<proteinExistence type="predicted"/>
<dbReference type="EMBL" id="DSDK01000299">
    <property type="protein sequence ID" value="HDR51042.1"/>
    <property type="molecule type" value="Genomic_DNA"/>
</dbReference>
<evidence type="ECO:0000313" key="1">
    <source>
        <dbReference type="EMBL" id="HDR51042.1"/>
    </source>
</evidence>
<dbReference type="GO" id="GO:0016301">
    <property type="term" value="F:kinase activity"/>
    <property type="evidence" value="ECO:0007669"/>
    <property type="project" value="UniProtKB-KW"/>
</dbReference>
<dbReference type="AlphaFoldDB" id="A0A831LGK0"/>
<feature type="non-terminal residue" evidence="1">
    <location>
        <position position="38"/>
    </location>
</feature>
<gene>
    <name evidence="1" type="ORF">ENN90_05380</name>
</gene>
<dbReference type="SUPFAM" id="SSF53067">
    <property type="entry name" value="Actin-like ATPase domain"/>
    <property type="match status" value="1"/>
</dbReference>
<protein>
    <submittedName>
        <fullName evidence="1">N-acetylglucosamine kinase</fullName>
    </submittedName>
</protein>
<name>A0A831LGK0_9BACT</name>
<dbReference type="InterPro" id="IPR043129">
    <property type="entry name" value="ATPase_NBD"/>
</dbReference>
<keyword evidence="1" id="KW-0808">Transferase</keyword>
<sequence length="38" mass="4198">MILIADSGSTKTSWCFSEKGKEPELFNTGGVNPFFRTT</sequence>
<keyword evidence="1" id="KW-0418">Kinase</keyword>